<proteinExistence type="predicted"/>
<dbReference type="InterPro" id="IPR009072">
    <property type="entry name" value="Histone-fold"/>
</dbReference>
<evidence type="ECO:0008006" key="3">
    <source>
        <dbReference type="Google" id="ProtNLM"/>
    </source>
</evidence>
<gene>
    <name evidence="1" type="ORF">TNCV_1077301</name>
</gene>
<protein>
    <recommendedName>
        <fullName evidence="3">Histone H2B</fullName>
    </recommendedName>
</protein>
<reference evidence="1" key="1">
    <citation type="submission" date="2020-08" db="EMBL/GenBank/DDBJ databases">
        <title>Multicomponent nature underlies the extraordinary mechanical properties of spider dragline silk.</title>
        <authorList>
            <person name="Kono N."/>
            <person name="Nakamura H."/>
            <person name="Mori M."/>
            <person name="Yoshida Y."/>
            <person name="Ohtoshi R."/>
            <person name="Malay A.D."/>
            <person name="Moran D.A.P."/>
            <person name="Tomita M."/>
            <person name="Numata K."/>
            <person name="Arakawa K."/>
        </authorList>
    </citation>
    <scope>NUCLEOTIDE SEQUENCE</scope>
</reference>
<name>A0A8X6RR73_TRICX</name>
<keyword evidence="2" id="KW-1185">Reference proteome</keyword>
<comment type="caution">
    <text evidence="1">The sequence shown here is derived from an EMBL/GenBank/DDBJ whole genome shotgun (WGS) entry which is preliminary data.</text>
</comment>
<dbReference type="AlphaFoldDB" id="A0A8X6RR73"/>
<dbReference type="Proteomes" id="UP000887159">
    <property type="component" value="Unassembled WGS sequence"/>
</dbReference>
<dbReference type="EMBL" id="BMAU01021197">
    <property type="protein sequence ID" value="GFX97359.1"/>
    <property type="molecule type" value="Genomic_DNA"/>
</dbReference>
<sequence length="98" mass="10556">MDKFQVGVRKASRKLVEIVHPGLGVSKGALKALQVLIFSLNEEIVEIILKNGKNGKKKTPQTLREDAAQKAVEHVLPGTLKKCALAEAHKCLAKFGAG</sequence>
<dbReference type="SUPFAM" id="SSF47113">
    <property type="entry name" value="Histone-fold"/>
    <property type="match status" value="1"/>
</dbReference>
<dbReference type="Gene3D" id="1.10.20.10">
    <property type="entry name" value="Histone, subunit A"/>
    <property type="match status" value="1"/>
</dbReference>
<dbReference type="GO" id="GO:0046982">
    <property type="term" value="F:protein heterodimerization activity"/>
    <property type="evidence" value="ECO:0007669"/>
    <property type="project" value="InterPro"/>
</dbReference>
<evidence type="ECO:0000313" key="2">
    <source>
        <dbReference type="Proteomes" id="UP000887159"/>
    </source>
</evidence>
<accession>A0A8X6RR73</accession>
<organism evidence="1 2">
    <name type="scientific">Trichonephila clavipes</name>
    <name type="common">Golden silk orbweaver</name>
    <name type="synonym">Nephila clavipes</name>
    <dbReference type="NCBI Taxonomy" id="2585209"/>
    <lineage>
        <taxon>Eukaryota</taxon>
        <taxon>Metazoa</taxon>
        <taxon>Ecdysozoa</taxon>
        <taxon>Arthropoda</taxon>
        <taxon>Chelicerata</taxon>
        <taxon>Arachnida</taxon>
        <taxon>Araneae</taxon>
        <taxon>Araneomorphae</taxon>
        <taxon>Entelegynae</taxon>
        <taxon>Araneoidea</taxon>
        <taxon>Nephilidae</taxon>
        <taxon>Trichonephila</taxon>
    </lineage>
</organism>
<evidence type="ECO:0000313" key="1">
    <source>
        <dbReference type="EMBL" id="GFX97359.1"/>
    </source>
</evidence>